<name>A0A4R7ZSM2_9FIRM</name>
<comment type="caution">
    <text evidence="8">The sequence shown here is derived from an EMBL/GenBank/DDBJ whole genome shotgun (WGS) entry which is preliminary data.</text>
</comment>
<evidence type="ECO:0000256" key="2">
    <source>
        <dbReference type="ARBA" id="ARBA00022475"/>
    </source>
</evidence>
<dbReference type="InterPro" id="IPR013525">
    <property type="entry name" value="ABC2_TM"/>
</dbReference>
<keyword evidence="3 6" id="KW-0812">Transmembrane</keyword>
<evidence type="ECO:0000256" key="5">
    <source>
        <dbReference type="ARBA" id="ARBA00023136"/>
    </source>
</evidence>
<dbReference type="PANTHER" id="PTHR30294">
    <property type="entry name" value="MEMBRANE COMPONENT OF ABC TRANSPORTER YHHJ-RELATED"/>
    <property type="match status" value="1"/>
</dbReference>
<proteinExistence type="predicted"/>
<organism evidence="8 9">
    <name type="scientific">Breznakia blatticola</name>
    <dbReference type="NCBI Taxonomy" id="1754012"/>
    <lineage>
        <taxon>Bacteria</taxon>
        <taxon>Bacillati</taxon>
        <taxon>Bacillota</taxon>
        <taxon>Erysipelotrichia</taxon>
        <taxon>Erysipelotrichales</taxon>
        <taxon>Erysipelotrichaceae</taxon>
        <taxon>Breznakia</taxon>
    </lineage>
</organism>
<feature type="transmembrane region" description="Helical" evidence="6">
    <location>
        <begin position="347"/>
        <end position="368"/>
    </location>
</feature>
<dbReference type="OrthoDB" id="9774039at2"/>
<keyword evidence="9" id="KW-1185">Reference proteome</keyword>
<evidence type="ECO:0000256" key="6">
    <source>
        <dbReference type="SAM" id="Phobius"/>
    </source>
</evidence>
<feature type="domain" description="ABC-2 type transporter transmembrane" evidence="7">
    <location>
        <begin position="16"/>
        <end position="367"/>
    </location>
</feature>
<protein>
    <submittedName>
        <fullName evidence="8">ABC-2 type transport system permease protein</fullName>
    </submittedName>
</protein>
<feature type="transmembrane region" description="Helical" evidence="6">
    <location>
        <begin position="219"/>
        <end position="246"/>
    </location>
</feature>
<comment type="subcellular location">
    <subcellularLocation>
        <location evidence="1">Cell membrane</location>
        <topology evidence="1">Multi-pass membrane protein</topology>
    </subcellularLocation>
</comment>
<accession>A0A4R7ZSM2</accession>
<feature type="transmembrane region" description="Helical" evidence="6">
    <location>
        <begin position="176"/>
        <end position="198"/>
    </location>
</feature>
<dbReference type="PANTHER" id="PTHR30294:SF29">
    <property type="entry name" value="MULTIDRUG ABC TRANSPORTER PERMEASE YBHS-RELATED"/>
    <property type="match status" value="1"/>
</dbReference>
<evidence type="ECO:0000256" key="4">
    <source>
        <dbReference type="ARBA" id="ARBA00022989"/>
    </source>
</evidence>
<dbReference type="EMBL" id="SODD01000011">
    <property type="protein sequence ID" value="TDW20635.1"/>
    <property type="molecule type" value="Genomic_DNA"/>
</dbReference>
<keyword evidence="5 6" id="KW-0472">Membrane</keyword>
<keyword evidence="2" id="KW-1003">Cell membrane</keyword>
<dbReference type="AlphaFoldDB" id="A0A4R7ZSM2"/>
<feature type="transmembrane region" description="Helical" evidence="6">
    <location>
        <begin position="292"/>
        <end position="310"/>
    </location>
</feature>
<dbReference type="Pfam" id="PF12698">
    <property type="entry name" value="ABC2_membrane_3"/>
    <property type="match status" value="1"/>
</dbReference>
<keyword evidence="4 6" id="KW-1133">Transmembrane helix</keyword>
<gene>
    <name evidence="8" type="ORF">EDD63_11148</name>
</gene>
<evidence type="ECO:0000256" key="3">
    <source>
        <dbReference type="ARBA" id="ARBA00022692"/>
    </source>
</evidence>
<dbReference type="InterPro" id="IPR051449">
    <property type="entry name" value="ABC-2_transporter_component"/>
</dbReference>
<feature type="transmembrane region" description="Helical" evidence="6">
    <location>
        <begin position="258"/>
        <end position="280"/>
    </location>
</feature>
<reference evidence="8 9" key="1">
    <citation type="submission" date="2019-03" db="EMBL/GenBank/DDBJ databases">
        <title>Genomic Encyclopedia of Type Strains, Phase IV (KMG-IV): sequencing the most valuable type-strain genomes for metagenomic binning, comparative biology and taxonomic classification.</title>
        <authorList>
            <person name="Goeker M."/>
        </authorList>
    </citation>
    <scope>NUCLEOTIDE SEQUENCE [LARGE SCALE GENOMIC DNA]</scope>
    <source>
        <strain evidence="8 9">DSM 28867</strain>
    </source>
</reference>
<evidence type="ECO:0000256" key="1">
    <source>
        <dbReference type="ARBA" id="ARBA00004651"/>
    </source>
</evidence>
<evidence type="ECO:0000313" key="8">
    <source>
        <dbReference type="EMBL" id="TDW20635.1"/>
    </source>
</evidence>
<evidence type="ECO:0000313" key="9">
    <source>
        <dbReference type="Proteomes" id="UP000294743"/>
    </source>
</evidence>
<sequence length="377" mass="42450">MQVFKLFFRIIYKNKWSVIMTLLIAFAMSFMFVQDSASSSIETKAKVVIADQDQSEASKALTTYLKDKVELQDVKEADIEDAMYYRQVDYVLYIPKGYEASLDSQAVIELEKKQLPDSSSAYVVDSYVTNYTDTLYAHATYGNSDIKDVIKATNEDMKEEIAYTGIQQKDDLPINFLFNFLNYSFFSGLIAAIGIVMIELNKTDIKRRLMISPISNKSYNFQIALATIALGAIFVLCSTAYAYGVFGNAMKAIGSHLYILNLACIVVPSLALGYLLCVFVKKREVIGGMQNVISLFLAFVSGSFVPQALLTDGVLMVAKFTPSYYFVRNNDLIFELTKMNSKQLTPIYQNMGITLLFGIVIFVVAFIIQKRKRKNII</sequence>
<evidence type="ECO:0000259" key="7">
    <source>
        <dbReference type="Pfam" id="PF12698"/>
    </source>
</evidence>
<dbReference type="Proteomes" id="UP000294743">
    <property type="component" value="Unassembled WGS sequence"/>
</dbReference>
<dbReference type="GO" id="GO:0140359">
    <property type="term" value="F:ABC-type transporter activity"/>
    <property type="evidence" value="ECO:0007669"/>
    <property type="project" value="InterPro"/>
</dbReference>
<dbReference type="Gene3D" id="3.40.1710.10">
    <property type="entry name" value="abc type-2 transporter like domain"/>
    <property type="match status" value="1"/>
</dbReference>
<feature type="transmembrane region" description="Helical" evidence="6">
    <location>
        <begin position="16"/>
        <end position="33"/>
    </location>
</feature>
<dbReference type="GO" id="GO:0005886">
    <property type="term" value="C:plasma membrane"/>
    <property type="evidence" value="ECO:0007669"/>
    <property type="project" value="UniProtKB-SubCell"/>
</dbReference>
<dbReference type="RefSeq" id="WP_134169022.1">
    <property type="nucleotide sequence ID" value="NZ_SODD01000011.1"/>
</dbReference>